<protein>
    <submittedName>
        <fullName evidence="1">Uncharacterized protein</fullName>
    </submittedName>
</protein>
<accession>A0AAN6ITD4</accession>
<reference evidence="1" key="1">
    <citation type="submission" date="2023-01" db="EMBL/GenBank/DDBJ databases">
        <title>Exophiala dermititidis isolated from Cystic Fibrosis Patient.</title>
        <authorList>
            <person name="Kurbessoian T."/>
            <person name="Crocker A."/>
            <person name="Murante D."/>
            <person name="Hogan D.A."/>
            <person name="Stajich J.E."/>
        </authorList>
    </citation>
    <scope>NUCLEOTIDE SEQUENCE</scope>
    <source>
        <strain evidence="1">Ex8</strain>
    </source>
</reference>
<evidence type="ECO:0000313" key="2">
    <source>
        <dbReference type="Proteomes" id="UP001161757"/>
    </source>
</evidence>
<comment type="caution">
    <text evidence="1">The sequence shown here is derived from an EMBL/GenBank/DDBJ whole genome shotgun (WGS) entry which is preliminary data.</text>
</comment>
<proteinExistence type="predicted"/>
<organism evidence="1 2">
    <name type="scientific">Exophiala dermatitidis</name>
    <name type="common">Black yeast-like fungus</name>
    <name type="synonym">Wangiella dermatitidis</name>
    <dbReference type="NCBI Taxonomy" id="5970"/>
    <lineage>
        <taxon>Eukaryota</taxon>
        <taxon>Fungi</taxon>
        <taxon>Dikarya</taxon>
        <taxon>Ascomycota</taxon>
        <taxon>Pezizomycotina</taxon>
        <taxon>Eurotiomycetes</taxon>
        <taxon>Chaetothyriomycetidae</taxon>
        <taxon>Chaetothyriales</taxon>
        <taxon>Herpotrichiellaceae</taxon>
        <taxon>Exophiala</taxon>
    </lineage>
</organism>
<gene>
    <name evidence="1" type="ORF">HRR80_006164</name>
</gene>
<name>A0AAN6ITD4_EXODE</name>
<sequence length="143" mass="15881">MTRRERNLLAGGIGMGKGCNNDIIATSLYVYPCQCRSPVKLPDLPTSYFMAVEVAFVSRLKQQDPRVDPFCRCSRWSKILGPIPCQRGSGHDGGTWNNPGRWTPALDHLTAQARRVIWPWTLTALPSVAWSQGSFAVAFWSGT</sequence>
<dbReference type="Proteomes" id="UP001161757">
    <property type="component" value="Unassembled WGS sequence"/>
</dbReference>
<dbReference type="EMBL" id="JAJGCB010000012">
    <property type="protein sequence ID" value="KAJ8990030.1"/>
    <property type="molecule type" value="Genomic_DNA"/>
</dbReference>
<dbReference type="AlphaFoldDB" id="A0AAN6ITD4"/>
<evidence type="ECO:0000313" key="1">
    <source>
        <dbReference type="EMBL" id="KAJ8990030.1"/>
    </source>
</evidence>